<keyword evidence="2" id="KW-0418">Kinase</keyword>
<keyword evidence="3" id="KW-1185">Reference proteome</keyword>
<dbReference type="Proteomes" id="UP001441944">
    <property type="component" value="Unassembled WGS sequence"/>
</dbReference>
<proteinExistence type="predicted"/>
<protein>
    <submittedName>
        <fullName evidence="2">Serine/threonine-protein kinase RsbT</fullName>
    </submittedName>
</protein>
<dbReference type="Pfam" id="PF13581">
    <property type="entry name" value="HATPase_c_2"/>
    <property type="match status" value="1"/>
</dbReference>
<dbReference type="SUPFAM" id="SSF55874">
    <property type="entry name" value="ATPase domain of HSP90 chaperone/DNA topoisomerase II/histidine kinase"/>
    <property type="match status" value="1"/>
</dbReference>
<sequence>MKMAGGVPDIQLRRITTDSDIVAARKLGRNIAESLGFSRPDQALVATAISELARNIVNYAGKGEIQIAVIQDTKGAGILVRASDQGPGIKDLSKAMQDGFSTGNSLGLGLPGTKRIMDEFDISSQPGEGVLVVAAMWCKP</sequence>
<keyword evidence="2" id="KW-0808">Transferase</keyword>
<dbReference type="EMBL" id="BAABWU010000002">
    <property type="protein sequence ID" value="GAA6195495.1"/>
    <property type="molecule type" value="Genomic_DNA"/>
</dbReference>
<gene>
    <name evidence="2" type="primary">rsbT</name>
    <name evidence="2" type="ORF">NBRC116598_09390</name>
</gene>
<feature type="domain" description="Histidine kinase/HSP90-like ATPase" evidence="1">
    <location>
        <begin position="21"/>
        <end position="131"/>
    </location>
</feature>
<evidence type="ECO:0000259" key="1">
    <source>
        <dbReference type="Pfam" id="PF13581"/>
    </source>
</evidence>
<reference evidence="2 3" key="1">
    <citation type="submission" date="2024-04" db="EMBL/GenBank/DDBJ databases">
        <title>Draft genome sequence of Pseudophaeobacter arcticus NBRC 116598.</title>
        <authorList>
            <person name="Miyakawa T."/>
            <person name="Kusuya Y."/>
            <person name="Miura T."/>
        </authorList>
    </citation>
    <scope>NUCLEOTIDE SEQUENCE [LARGE SCALE GENOMIC DNA]</scope>
    <source>
        <strain evidence="2 3">SU-CL00105</strain>
    </source>
</reference>
<evidence type="ECO:0000313" key="3">
    <source>
        <dbReference type="Proteomes" id="UP001441944"/>
    </source>
</evidence>
<name>A0ABQ0AHZ6_9RHOB</name>
<dbReference type="InterPro" id="IPR036890">
    <property type="entry name" value="HATPase_C_sf"/>
</dbReference>
<dbReference type="CDD" id="cd16934">
    <property type="entry name" value="HATPase_RsbT-like"/>
    <property type="match status" value="1"/>
</dbReference>
<accession>A0ABQ0AHZ6</accession>
<dbReference type="GO" id="GO:0016301">
    <property type="term" value="F:kinase activity"/>
    <property type="evidence" value="ECO:0007669"/>
    <property type="project" value="UniProtKB-KW"/>
</dbReference>
<evidence type="ECO:0000313" key="2">
    <source>
        <dbReference type="EMBL" id="GAA6195495.1"/>
    </source>
</evidence>
<comment type="caution">
    <text evidence="2">The sequence shown here is derived from an EMBL/GenBank/DDBJ whole genome shotgun (WGS) entry which is preliminary data.</text>
</comment>
<organism evidence="2 3">
    <name type="scientific">Pseudophaeobacter arcticus</name>
    <dbReference type="NCBI Taxonomy" id="385492"/>
    <lineage>
        <taxon>Bacteria</taxon>
        <taxon>Pseudomonadati</taxon>
        <taxon>Pseudomonadota</taxon>
        <taxon>Alphaproteobacteria</taxon>
        <taxon>Rhodobacterales</taxon>
        <taxon>Paracoccaceae</taxon>
        <taxon>Pseudophaeobacter</taxon>
    </lineage>
</organism>
<dbReference type="Gene3D" id="3.30.565.10">
    <property type="entry name" value="Histidine kinase-like ATPase, C-terminal domain"/>
    <property type="match status" value="1"/>
</dbReference>
<dbReference type="InterPro" id="IPR003594">
    <property type="entry name" value="HATPase_dom"/>
</dbReference>